<evidence type="ECO:0008006" key="3">
    <source>
        <dbReference type="Google" id="ProtNLM"/>
    </source>
</evidence>
<proteinExistence type="predicted"/>
<name>A0A4Y3TMZ8_9PROT</name>
<sequence length="243" mass="26643">MIAALFVAIPARASDNDQHSLVISYRTAPAGRPELLSALRTQLVPRLQGLYAKDGLAHYRILFSRLVDTNTWDALVILEFRNNAQATRWQTIDTQTPAGLDVKSLTGISTVESTVSDCIGSSGPLSGTPDPVYMVIPYDYFVSPSEYVDYVHAYVEPQTNGWIKAGALNAYQIYTARYPAGRGWMSLLLLAYHGNNGLDQRNTVVAATRKALTTNAEWAARAHGKEHIRSEKAAMIADMIAGK</sequence>
<accession>A0A4Y3TMZ8</accession>
<dbReference type="EMBL" id="BJMU01000007">
    <property type="protein sequence ID" value="GEB83113.1"/>
    <property type="molecule type" value="Genomic_DNA"/>
</dbReference>
<evidence type="ECO:0000313" key="2">
    <source>
        <dbReference type="Proteomes" id="UP000317617"/>
    </source>
</evidence>
<keyword evidence="2" id="KW-1185">Reference proteome</keyword>
<gene>
    <name evidence="1" type="ORF">AOR01nite_15900</name>
</gene>
<organism evidence="1 2">
    <name type="scientific">Acetobacter orleanensis</name>
    <dbReference type="NCBI Taxonomy" id="104099"/>
    <lineage>
        <taxon>Bacteria</taxon>
        <taxon>Pseudomonadati</taxon>
        <taxon>Pseudomonadota</taxon>
        <taxon>Alphaproteobacteria</taxon>
        <taxon>Acetobacterales</taxon>
        <taxon>Acetobacteraceae</taxon>
        <taxon>Acetobacter</taxon>
    </lineage>
</organism>
<evidence type="ECO:0000313" key="1">
    <source>
        <dbReference type="EMBL" id="GEB83113.1"/>
    </source>
</evidence>
<dbReference type="Proteomes" id="UP000317617">
    <property type="component" value="Unassembled WGS sequence"/>
</dbReference>
<protein>
    <recommendedName>
        <fullName evidence="3">NIPSNAP domain-containing protein</fullName>
    </recommendedName>
</protein>
<reference evidence="1 2" key="1">
    <citation type="submission" date="2019-06" db="EMBL/GenBank/DDBJ databases">
        <title>Whole genome shotgun sequence of Acetobacter orleanensis NBRC 13752.</title>
        <authorList>
            <person name="Hosoyama A."/>
            <person name="Uohara A."/>
            <person name="Ohji S."/>
            <person name="Ichikawa N."/>
        </authorList>
    </citation>
    <scope>NUCLEOTIDE SEQUENCE [LARGE SCALE GENOMIC DNA]</scope>
    <source>
        <strain evidence="1 2">NBRC 13752</strain>
    </source>
</reference>
<dbReference type="AlphaFoldDB" id="A0A4Y3TMZ8"/>
<comment type="caution">
    <text evidence="1">The sequence shown here is derived from an EMBL/GenBank/DDBJ whole genome shotgun (WGS) entry which is preliminary data.</text>
</comment>